<dbReference type="Proteomes" id="UP000198951">
    <property type="component" value="Unassembled WGS sequence"/>
</dbReference>
<feature type="transmembrane region" description="Helical" evidence="1">
    <location>
        <begin position="124"/>
        <end position="148"/>
    </location>
</feature>
<dbReference type="AlphaFoldDB" id="A0A1H4FVI9"/>
<sequence length="284" mass="33781">MYYTMEKNPFSLFDFLGYFIPGAFAIFLVCFLQNNEGILFYLKLENIKTLNNTISIPYITFFIILSYILGHVLSFLSTLTIENFTVWMFGYPSKNLLGIPKVVKYFEKKKKNNTFNWGLTLLSFLLRFLLFIFLIPISISSVSIGNILNLNNSVYKKELGEPYVRFIKAKIEDIFKKHDIYYRMDFINDDYNKLLIHHSYNINIPHQSKLMNYVALYGFLRVISFIFNLLSVFLILKLLFLEEINLKIELIIMLISFFLTYITYLGYLKFYRRYSQENLMILLL</sequence>
<gene>
    <name evidence="2" type="ORF">SAMN05443667_11514</name>
</gene>
<accession>A0A1H4FVI9</accession>
<feature type="transmembrane region" description="Helical" evidence="1">
    <location>
        <begin position="15"/>
        <end position="34"/>
    </location>
</feature>
<feature type="transmembrane region" description="Helical" evidence="1">
    <location>
        <begin position="214"/>
        <end position="236"/>
    </location>
</feature>
<keyword evidence="1" id="KW-1133">Transmembrane helix</keyword>
<protein>
    <submittedName>
        <fullName evidence="2">Uncharacterized protein</fullName>
    </submittedName>
</protein>
<evidence type="ECO:0000313" key="3">
    <source>
        <dbReference type="Proteomes" id="UP000198951"/>
    </source>
</evidence>
<feature type="transmembrane region" description="Helical" evidence="1">
    <location>
        <begin position="55"/>
        <end position="81"/>
    </location>
</feature>
<dbReference type="EMBL" id="FNRD01000015">
    <property type="protein sequence ID" value="SEB00870.1"/>
    <property type="molecule type" value="Genomic_DNA"/>
</dbReference>
<keyword evidence="1" id="KW-0472">Membrane</keyword>
<keyword evidence="1" id="KW-0812">Transmembrane</keyword>
<evidence type="ECO:0000256" key="1">
    <source>
        <dbReference type="SAM" id="Phobius"/>
    </source>
</evidence>
<reference evidence="3" key="1">
    <citation type="submission" date="2016-10" db="EMBL/GenBank/DDBJ databases">
        <authorList>
            <person name="Varghese N."/>
            <person name="Submissions S."/>
        </authorList>
    </citation>
    <scope>NUCLEOTIDE SEQUENCE [LARGE SCALE GENOMIC DNA]</scope>
    <source>
        <strain evidence="3">DSM 22376</strain>
    </source>
</reference>
<keyword evidence="3" id="KW-1185">Reference proteome</keyword>
<name>A0A1H4FVI9_9FLAO</name>
<proteinExistence type="predicted"/>
<feature type="transmembrane region" description="Helical" evidence="1">
    <location>
        <begin position="248"/>
        <end position="267"/>
    </location>
</feature>
<organism evidence="2 3">
    <name type="scientific">Flavobacterium gillisiae</name>
    <dbReference type="NCBI Taxonomy" id="150146"/>
    <lineage>
        <taxon>Bacteria</taxon>
        <taxon>Pseudomonadati</taxon>
        <taxon>Bacteroidota</taxon>
        <taxon>Flavobacteriia</taxon>
        <taxon>Flavobacteriales</taxon>
        <taxon>Flavobacteriaceae</taxon>
        <taxon>Flavobacterium</taxon>
    </lineage>
</organism>
<evidence type="ECO:0000313" key="2">
    <source>
        <dbReference type="EMBL" id="SEB00870.1"/>
    </source>
</evidence>